<organism evidence="1 2">
    <name type="scientific">Candidatus Accumulibacter phosphatis</name>
    <dbReference type="NCBI Taxonomy" id="327160"/>
    <lineage>
        <taxon>Bacteria</taxon>
        <taxon>Pseudomonadati</taxon>
        <taxon>Pseudomonadota</taxon>
        <taxon>Betaproteobacteria</taxon>
        <taxon>Candidatus Accumulibacter</taxon>
    </lineage>
</organism>
<evidence type="ECO:0000313" key="2">
    <source>
        <dbReference type="Proteomes" id="UP000020077"/>
    </source>
</evidence>
<sequence>MPEPLNRCPACRARLAETAVCPRCGCDFSLVRQAMTQAARLLERALCSLAVGDRAAARRQVEASLSLHRQRLAQAIRNFLDEDHAESGPAEPQLRLPSADLQAVVDPAGVREDQCVNRDAEVLPM</sequence>
<reference evidence="1 2" key="1">
    <citation type="submission" date="2014-02" db="EMBL/GenBank/DDBJ databases">
        <title>Expanding our view of genomic diversity in Candidatus Accumulibacter clades.</title>
        <authorList>
            <person name="Skennerton C.T."/>
            <person name="Barr J.J."/>
            <person name="Slater F.R."/>
            <person name="Bond P.L."/>
            <person name="Tyson G.W."/>
        </authorList>
    </citation>
    <scope>NUCLEOTIDE SEQUENCE [LARGE SCALE GENOMIC DNA]</scope>
    <source>
        <strain evidence="2">BA-91</strain>
    </source>
</reference>
<gene>
    <name evidence="1" type="ORF">AW09_000484</name>
</gene>
<proteinExistence type="predicted"/>
<dbReference type="EMBL" id="JDVG02000077">
    <property type="protein sequence ID" value="KFB74234.1"/>
    <property type="molecule type" value="Genomic_DNA"/>
</dbReference>
<dbReference type="Proteomes" id="UP000020077">
    <property type="component" value="Unassembled WGS sequence"/>
</dbReference>
<protein>
    <submittedName>
        <fullName evidence="1">Uncharacterized protein</fullName>
    </submittedName>
</protein>
<evidence type="ECO:0000313" key="1">
    <source>
        <dbReference type="EMBL" id="KFB74234.1"/>
    </source>
</evidence>
<accession>A0A080MAS3</accession>
<comment type="caution">
    <text evidence="1">The sequence shown here is derived from an EMBL/GenBank/DDBJ whole genome shotgun (WGS) entry which is preliminary data.</text>
</comment>
<dbReference type="AlphaFoldDB" id="A0A080MAS3"/>
<name>A0A080MAS3_9PROT</name>